<protein>
    <submittedName>
        <fullName evidence="2">Protein phosphatase 2C domain-containing protein</fullName>
    </submittedName>
</protein>
<organism evidence="2 3">
    <name type="scientific">Marinobacter suaedae</name>
    <dbReference type="NCBI Taxonomy" id="3057675"/>
    <lineage>
        <taxon>Bacteria</taxon>
        <taxon>Pseudomonadati</taxon>
        <taxon>Pseudomonadota</taxon>
        <taxon>Gammaproteobacteria</taxon>
        <taxon>Pseudomonadales</taxon>
        <taxon>Marinobacteraceae</taxon>
        <taxon>Marinobacter</taxon>
    </lineage>
</organism>
<evidence type="ECO:0000313" key="3">
    <source>
        <dbReference type="Proteomes" id="UP001168640"/>
    </source>
</evidence>
<dbReference type="PANTHER" id="PTHR47992">
    <property type="entry name" value="PROTEIN PHOSPHATASE"/>
    <property type="match status" value="1"/>
</dbReference>
<reference evidence="2" key="1">
    <citation type="submission" date="2023-07" db="EMBL/GenBank/DDBJ databases">
        <title>Marinobacter sp. chi1 genome sequencing and assembly.</title>
        <authorList>
            <person name="Park S."/>
        </authorList>
    </citation>
    <scope>NUCLEOTIDE SEQUENCE</scope>
    <source>
        <strain evidence="2">Chi1</strain>
    </source>
</reference>
<dbReference type="SUPFAM" id="SSF81606">
    <property type="entry name" value="PP2C-like"/>
    <property type="match status" value="1"/>
</dbReference>
<evidence type="ECO:0000259" key="1">
    <source>
        <dbReference type="PROSITE" id="PS51746"/>
    </source>
</evidence>
<name>A0ABT8VW08_9GAMM</name>
<dbReference type="PROSITE" id="PS51746">
    <property type="entry name" value="PPM_2"/>
    <property type="match status" value="1"/>
</dbReference>
<keyword evidence="3" id="KW-1185">Reference proteome</keyword>
<accession>A0ABT8VW08</accession>
<dbReference type="EMBL" id="JAUMIS010000001">
    <property type="protein sequence ID" value="MDO3720169.1"/>
    <property type="molecule type" value="Genomic_DNA"/>
</dbReference>
<dbReference type="Pfam" id="PF13672">
    <property type="entry name" value="PP2C_2"/>
    <property type="match status" value="1"/>
</dbReference>
<evidence type="ECO:0000313" key="2">
    <source>
        <dbReference type="EMBL" id="MDO3720169.1"/>
    </source>
</evidence>
<dbReference type="CDD" id="cd00143">
    <property type="entry name" value="PP2Cc"/>
    <property type="match status" value="1"/>
</dbReference>
<sequence>MNVTIEGITHIGKVREDNQDAIFYFTHPDLPLAYLAVADGMGGYTGGAKASSLAIESIKDTLEKLTLQLPHFHGDQRASEYLDQAVTRAITDANEVILSEKRHCGEQFASMGTTLTVGLFWEDTLVCGHVGDSRLYIYRDHQLNQVTNDHTLVQELVRSGKLKADDAHKSAVKDALTQALGVSTEIEPEVNFCRCHASDIILVCSDGLTKHLSDTEICQELARELPIKRSCHRLIEETLNRGARDNVSILMAHAT</sequence>
<dbReference type="SMART" id="SM00332">
    <property type="entry name" value="PP2Cc"/>
    <property type="match status" value="1"/>
</dbReference>
<gene>
    <name evidence="2" type="ORF">QVZ43_00445</name>
</gene>
<proteinExistence type="predicted"/>
<comment type="caution">
    <text evidence="2">The sequence shown here is derived from an EMBL/GenBank/DDBJ whole genome shotgun (WGS) entry which is preliminary data.</text>
</comment>
<dbReference type="SMART" id="SM00331">
    <property type="entry name" value="PP2C_SIG"/>
    <property type="match status" value="1"/>
</dbReference>
<feature type="domain" description="PPM-type phosphatase" evidence="1">
    <location>
        <begin position="5"/>
        <end position="254"/>
    </location>
</feature>
<dbReference type="Proteomes" id="UP001168640">
    <property type="component" value="Unassembled WGS sequence"/>
</dbReference>
<dbReference type="InterPro" id="IPR015655">
    <property type="entry name" value="PP2C"/>
</dbReference>
<dbReference type="Gene3D" id="3.60.40.10">
    <property type="entry name" value="PPM-type phosphatase domain"/>
    <property type="match status" value="1"/>
</dbReference>
<dbReference type="InterPro" id="IPR001932">
    <property type="entry name" value="PPM-type_phosphatase-like_dom"/>
</dbReference>
<dbReference type="RefSeq" id="WP_302908440.1">
    <property type="nucleotide sequence ID" value="NZ_JAUMIS010000001.1"/>
</dbReference>
<dbReference type="InterPro" id="IPR036457">
    <property type="entry name" value="PPM-type-like_dom_sf"/>
</dbReference>